<feature type="region of interest" description="Disordered" evidence="1">
    <location>
        <begin position="1"/>
        <end position="47"/>
    </location>
</feature>
<dbReference type="EMBL" id="CP048788">
    <property type="protein sequence ID" value="QJF53184.1"/>
    <property type="molecule type" value="Genomic_DNA"/>
</dbReference>
<gene>
    <name evidence="2" type="ORF">G3256_10040</name>
</gene>
<proteinExistence type="predicted"/>
<dbReference type="AlphaFoldDB" id="A0A858SWQ3"/>
<name>A0A858SWQ3_9RHOB</name>
<sequence>MAAAALITPVPSSAAPKGCPPGLAKKSPSCVPPGQAKKGNYKNTAPYRRGDVISGDYIVIRNPDRYGLDRSGTYYNSDGYVFRVDQETREVLDFIGAAAALLN</sequence>
<dbReference type="KEGG" id="rpon:G3256_10040"/>
<accession>A0A858SWQ3</accession>
<keyword evidence="3" id="KW-1185">Reference proteome</keyword>
<evidence type="ECO:0000313" key="2">
    <source>
        <dbReference type="EMBL" id="QJF53184.1"/>
    </source>
</evidence>
<protein>
    <submittedName>
        <fullName evidence="2">Excinuclease ABC subunit A</fullName>
    </submittedName>
</protein>
<evidence type="ECO:0000313" key="3">
    <source>
        <dbReference type="Proteomes" id="UP000503308"/>
    </source>
</evidence>
<dbReference type="Proteomes" id="UP000503308">
    <property type="component" value="Chromosome"/>
</dbReference>
<reference evidence="2 3" key="1">
    <citation type="submission" date="2020-02" db="EMBL/GenBank/DDBJ databases">
        <title>Genome sequence of Roseobacter ponti.</title>
        <authorList>
            <person name="Hollensteiner J."/>
            <person name="Schneider D."/>
            <person name="Poehlein A."/>
            <person name="Daniel R."/>
        </authorList>
    </citation>
    <scope>NUCLEOTIDE SEQUENCE [LARGE SCALE GENOMIC DNA]</scope>
    <source>
        <strain evidence="2 3">DSM 106830</strain>
    </source>
</reference>
<organism evidence="2 3">
    <name type="scientific">Roseobacter ponti</name>
    <dbReference type="NCBI Taxonomy" id="1891787"/>
    <lineage>
        <taxon>Bacteria</taxon>
        <taxon>Pseudomonadati</taxon>
        <taxon>Pseudomonadota</taxon>
        <taxon>Alphaproteobacteria</taxon>
        <taxon>Rhodobacterales</taxon>
        <taxon>Roseobacteraceae</taxon>
        <taxon>Roseobacter</taxon>
    </lineage>
</organism>
<evidence type="ECO:0000256" key="1">
    <source>
        <dbReference type="SAM" id="MobiDB-lite"/>
    </source>
</evidence>